<dbReference type="EMBL" id="KV918842">
    <property type="protein sequence ID" value="OSX77269.1"/>
    <property type="molecule type" value="Genomic_DNA"/>
</dbReference>
<dbReference type="Proteomes" id="UP000218209">
    <property type="component" value="Unassembled WGS sequence"/>
</dbReference>
<dbReference type="PANTHER" id="PTHR24095:SF14">
    <property type="entry name" value="ACETYL-COENZYME A SYNTHETASE 1"/>
    <property type="match status" value="1"/>
</dbReference>
<sequence>MAFAASPAALRPPARSLASAACRRLPAAAGRRRKGRSPRSLPAVSPPRRAAASSQSASPPQASAGDGAAPRPPPTEVPVPASYLEANEHHLGSLAEYETLYNQSVADPDAFWSTIAREFYWEKPWPADAPAVSWNFDPTAGPVYAHWWKGGRTNICYNALDVHVAAGRGDNVAFFFEPNGDDDDGRRRSVTYAELLADVCRTANALTAAGIRAGDGVVTYMPMGVQLPTVMLAAARIGAVHSVVFGGFSPAALAARLAAAGAAVIVTTDGVGRGAKWVPLKAAADEAIALAAAEYGHTVTTQLVVRGGGGGEADVPMVTGRDVWWDDALAGAADTAPVVWVDAEDPLFCLFTSGSTGAPKGVVHTVGGYMVGAATTFKFSFNYMPGDVYFCTADCGWITGHTYVTYGPLLNGATQVIFEGIPTYPDAGRLWAIVARYRVNILYTAPTALRSLKRAGDAYVTAHDTSSLKVLGTVGEPINPEAWDWYYSVVGDASATVVDSYWQTETGAHVIVPLPVAGLSLKPGCAQLPHLGIVPALLDDNGNVVEGEGEGNLVIARPWPSALRTLMGDHGRMESTYFSRFPGYYMTGDGARRDADGHLWLTGRIDDVLNVSGHRMGTAEVESAIVGVPSVAEAAVVGIPHEVTGEALYAFVVLMPGVEGNDGLRAAITAELRARIGPIARVETLHWVGGRGLPKTRSGKILRRLLRLIATGGGEGDLGDVSTLADPSVLDELLGRPVA</sequence>
<dbReference type="NCBIfam" id="TIGR02188">
    <property type="entry name" value="Ac_CoA_lig_AcsA"/>
    <property type="match status" value="1"/>
</dbReference>
<dbReference type="InterPro" id="IPR045851">
    <property type="entry name" value="AMP-bd_C_sf"/>
</dbReference>
<evidence type="ECO:0000259" key="7">
    <source>
        <dbReference type="Pfam" id="PF00501"/>
    </source>
</evidence>
<accession>A0A1X6P8P9</accession>
<name>A0A1X6P8P9_PORUM</name>
<evidence type="ECO:0000256" key="3">
    <source>
        <dbReference type="ARBA" id="ARBA00022741"/>
    </source>
</evidence>
<organism evidence="10 11">
    <name type="scientific">Porphyra umbilicalis</name>
    <name type="common">Purple laver</name>
    <name type="synonym">Red alga</name>
    <dbReference type="NCBI Taxonomy" id="2786"/>
    <lineage>
        <taxon>Eukaryota</taxon>
        <taxon>Rhodophyta</taxon>
        <taxon>Bangiophyceae</taxon>
        <taxon>Bangiales</taxon>
        <taxon>Bangiaceae</taxon>
        <taxon>Porphyra</taxon>
    </lineage>
</organism>
<evidence type="ECO:0000256" key="6">
    <source>
        <dbReference type="SAM" id="MobiDB-lite"/>
    </source>
</evidence>
<dbReference type="GO" id="GO:0003987">
    <property type="term" value="F:acetate-CoA ligase activity"/>
    <property type="evidence" value="ECO:0007669"/>
    <property type="project" value="UniProtKB-UniRule"/>
</dbReference>
<evidence type="ECO:0000259" key="8">
    <source>
        <dbReference type="Pfam" id="PF13193"/>
    </source>
</evidence>
<evidence type="ECO:0000256" key="1">
    <source>
        <dbReference type="ARBA" id="ARBA00006432"/>
    </source>
</evidence>
<dbReference type="Gene3D" id="3.40.50.12780">
    <property type="entry name" value="N-terminal domain of ligase-like"/>
    <property type="match status" value="1"/>
</dbReference>
<keyword evidence="3 5" id="KW-0547">Nucleotide-binding</keyword>
<feature type="domain" description="AMP-dependent synthetase/ligase" evidence="7">
    <location>
        <begin position="164"/>
        <end position="559"/>
    </location>
</feature>
<gene>
    <name evidence="10" type="ORF">BU14_0153s0012</name>
</gene>
<dbReference type="InterPro" id="IPR042099">
    <property type="entry name" value="ANL_N_sf"/>
</dbReference>
<dbReference type="Pfam" id="PF16177">
    <property type="entry name" value="ACAS_N"/>
    <property type="match status" value="1"/>
</dbReference>
<comment type="catalytic activity">
    <reaction evidence="5">
        <text>acetate + ATP + CoA = acetyl-CoA + AMP + diphosphate</text>
        <dbReference type="Rhea" id="RHEA:23176"/>
        <dbReference type="ChEBI" id="CHEBI:30089"/>
        <dbReference type="ChEBI" id="CHEBI:30616"/>
        <dbReference type="ChEBI" id="CHEBI:33019"/>
        <dbReference type="ChEBI" id="CHEBI:57287"/>
        <dbReference type="ChEBI" id="CHEBI:57288"/>
        <dbReference type="ChEBI" id="CHEBI:456215"/>
        <dbReference type="EC" id="6.2.1.1"/>
    </reaction>
</comment>
<comment type="similarity">
    <text evidence="1 5">Belongs to the ATP-dependent AMP-binding enzyme family.</text>
</comment>
<dbReference type="InterPro" id="IPR011904">
    <property type="entry name" value="Ac_CoA_lig"/>
</dbReference>
<protein>
    <recommendedName>
        <fullName evidence="5">Acetyl-coenzyme A synthetase</fullName>
        <ecNumber evidence="5">6.2.1.1</ecNumber>
    </recommendedName>
</protein>
<keyword evidence="4 5" id="KW-0067">ATP-binding</keyword>
<dbReference type="InterPro" id="IPR000873">
    <property type="entry name" value="AMP-dep_synth/lig_dom"/>
</dbReference>
<evidence type="ECO:0000256" key="4">
    <source>
        <dbReference type="ARBA" id="ARBA00022840"/>
    </source>
</evidence>
<evidence type="ECO:0000256" key="2">
    <source>
        <dbReference type="ARBA" id="ARBA00022598"/>
    </source>
</evidence>
<dbReference type="GO" id="GO:0016208">
    <property type="term" value="F:AMP binding"/>
    <property type="evidence" value="ECO:0007669"/>
    <property type="project" value="InterPro"/>
</dbReference>
<keyword evidence="2 5" id="KW-0436">Ligase</keyword>
<proteinExistence type="inferred from homology"/>
<dbReference type="SUPFAM" id="SSF56801">
    <property type="entry name" value="Acetyl-CoA synthetase-like"/>
    <property type="match status" value="1"/>
</dbReference>
<dbReference type="OrthoDB" id="1706066at2759"/>
<evidence type="ECO:0000313" key="10">
    <source>
        <dbReference type="EMBL" id="OSX77269.1"/>
    </source>
</evidence>
<feature type="region of interest" description="Disordered" evidence="6">
    <location>
        <begin position="1"/>
        <end position="80"/>
    </location>
</feature>
<dbReference type="GO" id="GO:0005524">
    <property type="term" value="F:ATP binding"/>
    <property type="evidence" value="ECO:0007669"/>
    <property type="project" value="UniProtKB-UniRule"/>
</dbReference>
<dbReference type="Pfam" id="PF13193">
    <property type="entry name" value="AMP-binding_C"/>
    <property type="match status" value="1"/>
</dbReference>
<dbReference type="GO" id="GO:0019427">
    <property type="term" value="P:acetyl-CoA biosynthetic process from acetate"/>
    <property type="evidence" value="ECO:0007669"/>
    <property type="project" value="InterPro"/>
</dbReference>
<dbReference type="EC" id="6.2.1.1" evidence="5"/>
<dbReference type="InterPro" id="IPR025110">
    <property type="entry name" value="AMP-bd_C"/>
</dbReference>
<dbReference type="InterPro" id="IPR032387">
    <property type="entry name" value="ACAS_N"/>
</dbReference>
<reference evidence="10 11" key="1">
    <citation type="submission" date="2017-03" db="EMBL/GenBank/DDBJ databases">
        <title>WGS assembly of Porphyra umbilicalis.</title>
        <authorList>
            <person name="Brawley S.H."/>
            <person name="Blouin N.A."/>
            <person name="Ficko-Blean E."/>
            <person name="Wheeler G.L."/>
            <person name="Lohr M."/>
            <person name="Goodson H.V."/>
            <person name="Jenkins J.W."/>
            <person name="Blaby-Haas C.E."/>
            <person name="Helliwell K.E."/>
            <person name="Chan C."/>
            <person name="Marriage T."/>
            <person name="Bhattacharya D."/>
            <person name="Klein A.S."/>
            <person name="Badis Y."/>
            <person name="Brodie J."/>
            <person name="Cao Y."/>
            <person name="Collen J."/>
            <person name="Dittami S.M."/>
            <person name="Gachon C.M."/>
            <person name="Green B.R."/>
            <person name="Karpowicz S."/>
            <person name="Kim J.W."/>
            <person name="Kudahl U."/>
            <person name="Lin S."/>
            <person name="Michel G."/>
            <person name="Mittag M."/>
            <person name="Olson B.J."/>
            <person name="Pangilinan J."/>
            <person name="Peng Y."/>
            <person name="Qiu H."/>
            <person name="Shu S."/>
            <person name="Singer J.T."/>
            <person name="Smith A.G."/>
            <person name="Sprecher B.N."/>
            <person name="Wagner V."/>
            <person name="Wang W."/>
            <person name="Wang Z.-Y."/>
            <person name="Yan J."/>
            <person name="Yarish C."/>
            <person name="Zoeuner-Riek S."/>
            <person name="Zhuang Y."/>
            <person name="Zou Y."/>
            <person name="Lindquist E.A."/>
            <person name="Grimwood J."/>
            <person name="Barry K."/>
            <person name="Rokhsar D.S."/>
            <person name="Schmutz J."/>
            <person name="Stiller J.W."/>
            <person name="Grossman A.R."/>
            <person name="Prochnik S.E."/>
        </authorList>
    </citation>
    <scope>NUCLEOTIDE SEQUENCE [LARGE SCALE GENOMIC DNA]</scope>
    <source>
        <strain evidence="10">4086291</strain>
    </source>
</reference>
<evidence type="ECO:0000313" key="11">
    <source>
        <dbReference type="Proteomes" id="UP000218209"/>
    </source>
</evidence>
<dbReference type="FunFam" id="3.40.50.12780:FF:000001">
    <property type="entry name" value="Acetyl-coenzyme A synthetase"/>
    <property type="match status" value="1"/>
</dbReference>
<evidence type="ECO:0000259" key="9">
    <source>
        <dbReference type="Pfam" id="PF16177"/>
    </source>
</evidence>
<feature type="domain" description="Acetyl-coenzyme A synthetase N-terminal" evidence="9">
    <location>
        <begin position="97"/>
        <end position="159"/>
    </location>
</feature>
<feature type="compositionally biased region" description="Low complexity" evidence="6">
    <location>
        <begin position="38"/>
        <end position="69"/>
    </location>
</feature>
<dbReference type="Pfam" id="PF00501">
    <property type="entry name" value="AMP-binding"/>
    <property type="match status" value="1"/>
</dbReference>
<feature type="compositionally biased region" description="Low complexity" evidence="6">
    <location>
        <begin position="1"/>
        <end position="29"/>
    </location>
</feature>
<dbReference type="Gene3D" id="3.30.300.30">
    <property type="match status" value="1"/>
</dbReference>
<evidence type="ECO:0000256" key="5">
    <source>
        <dbReference type="RuleBase" id="RU361147"/>
    </source>
</evidence>
<feature type="domain" description="AMP-binding enzyme C-terminal" evidence="8">
    <location>
        <begin position="620"/>
        <end position="700"/>
    </location>
</feature>
<keyword evidence="11" id="KW-1185">Reference proteome</keyword>
<dbReference type="PANTHER" id="PTHR24095">
    <property type="entry name" value="ACETYL-COENZYME A SYNTHETASE"/>
    <property type="match status" value="1"/>
</dbReference>
<dbReference type="NCBIfam" id="NF001208">
    <property type="entry name" value="PRK00174.1"/>
    <property type="match status" value="1"/>
</dbReference>
<dbReference type="AlphaFoldDB" id="A0A1X6P8P9"/>